<accession>B2IER4</accession>
<dbReference type="PROSITE" id="PS50110">
    <property type="entry name" value="RESPONSE_REGULATORY"/>
    <property type="match status" value="1"/>
</dbReference>
<keyword evidence="2" id="KW-0902">Two-component regulatory system</keyword>
<dbReference type="GO" id="GO:0005829">
    <property type="term" value="C:cytosol"/>
    <property type="evidence" value="ECO:0007669"/>
    <property type="project" value="TreeGrafter"/>
</dbReference>
<evidence type="ECO:0000256" key="6">
    <source>
        <dbReference type="PROSITE-ProRule" id="PRU00169"/>
    </source>
</evidence>
<protein>
    <submittedName>
        <fullName evidence="11">Two component transcriptional regulator, winged helix family</fullName>
    </submittedName>
</protein>
<dbReference type="PANTHER" id="PTHR48111">
    <property type="entry name" value="REGULATOR OF RPOS"/>
    <property type="match status" value="1"/>
</dbReference>
<dbReference type="InterPro" id="IPR011006">
    <property type="entry name" value="CheY-like_superfamily"/>
</dbReference>
<feature type="DNA-binding region" description="OmpR/PhoB-type" evidence="7">
    <location>
        <begin position="179"/>
        <end position="277"/>
    </location>
</feature>
<proteinExistence type="predicted"/>
<dbReference type="eggNOG" id="COG0745">
    <property type="taxonomic scope" value="Bacteria"/>
</dbReference>
<evidence type="ECO:0000256" key="5">
    <source>
        <dbReference type="ARBA" id="ARBA00023163"/>
    </source>
</evidence>
<dbReference type="Gene3D" id="1.10.10.10">
    <property type="entry name" value="Winged helix-like DNA-binding domain superfamily/Winged helix DNA-binding domain"/>
    <property type="match status" value="1"/>
</dbReference>
<keyword evidence="12" id="KW-1185">Reference proteome</keyword>
<name>B2IER4_BEII9</name>
<dbReference type="Pfam" id="PF00072">
    <property type="entry name" value="Response_reg"/>
    <property type="match status" value="1"/>
</dbReference>
<dbReference type="Proteomes" id="UP000001695">
    <property type="component" value="Chromosome"/>
</dbReference>
<evidence type="ECO:0000256" key="3">
    <source>
        <dbReference type="ARBA" id="ARBA00023015"/>
    </source>
</evidence>
<evidence type="ECO:0000256" key="1">
    <source>
        <dbReference type="ARBA" id="ARBA00022553"/>
    </source>
</evidence>
<feature type="region of interest" description="Disordered" evidence="8">
    <location>
        <begin position="1"/>
        <end position="42"/>
    </location>
</feature>
<dbReference type="GO" id="GO:0006355">
    <property type="term" value="P:regulation of DNA-templated transcription"/>
    <property type="evidence" value="ECO:0007669"/>
    <property type="project" value="InterPro"/>
</dbReference>
<evidence type="ECO:0000256" key="7">
    <source>
        <dbReference type="PROSITE-ProRule" id="PRU01091"/>
    </source>
</evidence>
<dbReference type="InterPro" id="IPR039420">
    <property type="entry name" value="WalR-like"/>
</dbReference>
<dbReference type="OrthoDB" id="9802426at2"/>
<dbReference type="SUPFAM" id="SSF52172">
    <property type="entry name" value="CheY-like"/>
    <property type="match status" value="1"/>
</dbReference>
<dbReference type="Pfam" id="PF00486">
    <property type="entry name" value="Trans_reg_C"/>
    <property type="match status" value="1"/>
</dbReference>
<dbReference type="KEGG" id="bid:Bind_3447"/>
<feature type="modified residue" description="4-aspartylphosphate" evidence="6">
    <location>
        <position position="105"/>
    </location>
</feature>
<evidence type="ECO:0000259" key="10">
    <source>
        <dbReference type="PROSITE" id="PS51755"/>
    </source>
</evidence>
<dbReference type="GO" id="GO:0000976">
    <property type="term" value="F:transcription cis-regulatory region binding"/>
    <property type="evidence" value="ECO:0007669"/>
    <property type="project" value="TreeGrafter"/>
</dbReference>
<evidence type="ECO:0000256" key="8">
    <source>
        <dbReference type="SAM" id="MobiDB-lite"/>
    </source>
</evidence>
<dbReference type="InterPro" id="IPR001789">
    <property type="entry name" value="Sig_transdc_resp-reg_receiver"/>
</dbReference>
<dbReference type="AlphaFoldDB" id="B2IER4"/>
<dbReference type="Gene3D" id="3.40.50.2300">
    <property type="match status" value="1"/>
</dbReference>
<dbReference type="SMART" id="SM00448">
    <property type="entry name" value="REC"/>
    <property type="match status" value="1"/>
</dbReference>
<dbReference type="EMBL" id="CP001016">
    <property type="protein sequence ID" value="ACB97004.1"/>
    <property type="molecule type" value="Genomic_DNA"/>
</dbReference>
<sequence length="277" mass="30739">MNKTLTKTEPDDLPPNFKGGLSKARPLGTLPPRETAKRQKSDKVKIIQTQNGKPVSILLVEDEADMASEIAAELTKLGYHVQIEETGPAGLAAARSQAMSLLIIDRMLPETDGLTLIETLRQEGILTPVLVVSALGSVDEKIRGLKAGGDDYLTKPFAMGELAARVEALLRRPAAEARSAILRVGSLEMDLIERTVRRNERLLDLLPREFKLLEYLMRRPGQTVTRAMLLEDVWNYNFLPQTNLVDVHIGKLRKKIDQPGEVQMIESVRGAGFRLNN</sequence>
<evidence type="ECO:0000256" key="4">
    <source>
        <dbReference type="ARBA" id="ARBA00023125"/>
    </source>
</evidence>
<dbReference type="FunFam" id="1.10.10.10:FF:000005">
    <property type="entry name" value="Two-component system response regulator"/>
    <property type="match status" value="1"/>
</dbReference>
<gene>
    <name evidence="11" type="ordered locus">Bind_3447</name>
</gene>
<dbReference type="InterPro" id="IPR001867">
    <property type="entry name" value="OmpR/PhoB-type_DNA-bd"/>
</dbReference>
<feature type="compositionally biased region" description="Basic and acidic residues" evidence="8">
    <location>
        <begin position="1"/>
        <end position="10"/>
    </location>
</feature>
<dbReference type="Gene3D" id="6.10.250.690">
    <property type="match status" value="1"/>
</dbReference>
<feature type="domain" description="OmpR/PhoB-type" evidence="10">
    <location>
        <begin position="179"/>
        <end position="277"/>
    </location>
</feature>
<feature type="domain" description="Response regulatory" evidence="9">
    <location>
        <begin position="56"/>
        <end position="170"/>
    </location>
</feature>
<evidence type="ECO:0000256" key="2">
    <source>
        <dbReference type="ARBA" id="ARBA00023012"/>
    </source>
</evidence>
<keyword evidence="1 6" id="KW-0597">Phosphoprotein</keyword>
<reference evidence="11 12" key="2">
    <citation type="journal article" date="2010" name="J. Bacteriol.">
        <title>Complete genome sequence of Beijerinckia indica subsp. indica.</title>
        <authorList>
            <person name="Tamas I."/>
            <person name="Dedysh S.N."/>
            <person name="Liesack W."/>
            <person name="Stott M.B."/>
            <person name="Alam M."/>
            <person name="Murrell J.C."/>
            <person name="Dunfield P.F."/>
        </authorList>
    </citation>
    <scope>NUCLEOTIDE SEQUENCE [LARGE SCALE GENOMIC DNA]</scope>
    <source>
        <strain evidence="12">ATCC 9039 / DSM 1715 / NCIMB 8712</strain>
    </source>
</reference>
<evidence type="ECO:0000313" key="11">
    <source>
        <dbReference type="EMBL" id="ACB97004.1"/>
    </source>
</evidence>
<dbReference type="HOGENOM" id="CLU_000445_30_1_5"/>
<evidence type="ECO:0000259" key="9">
    <source>
        <dbReference type="PROSITE" id="PS50110"/>
    </source>
</evidence>
<dbReference type="GO" id="GO:0032993">
    <property type="term" value="C:protein-DNA complex"/>
    <property type="evidence" value="ECO:0007669"/>
    <property type="project" value="TreeGrafter"/>
</dbReference>
<keyword evidence="5" id="KW-0804">Transcription</keyword>
<dbReference type="PROSITE" id="PS51755">
    <property type="entry name" value="OMPR_PHOB"/>
    <property type="match status" value="1"/>
</dbReference>
<dbReference type="SMART" id="SM00862">
    <property type="entry name" value="Trans_reg_C"/>
    <property type="match status" value="1"/>
</dbReference>
<dbReference type="PANTHER" id="PTHR48111:SF76">
    <property type="entry name" value="TWO-COMPONENT RESPONSE REGULATOR"/>
    <property type="match status" value="1"/>
</dbReference>
<reference evidence="12" key="1">
    <citation type="submission" date="2008-03" db="EMBL/GenBank/DDBJ databases">
        <title>Complete sequence of chromosome of Beijerinckia indica subsp. indica ATCC 9039.</title>
        <authorList>
            <consortium name="US DOE Joint Genome Institute"/>
            <person name="Copeland A."/>
            <person name="Lucas S."/>
            <person name="Lapidus A."/>
            <person name="Glavina del Rio T."/>
            <person name="Dalin E."/>
            <person name="Tice H."/>
            <person name="Bruce D."/>
            <person name="Goodwin L."/>
            <person name="Pitluck S."/>
            <person name="LaButti K."/>
            <person name="Schmutz J."/>
            <person name="Larimer F."/>
            <person name="Land M."/>
            <person name="Hauser L."/>
            <person name="Kyrpides N."/>
            <person name="Mikhailova N."/>
            <person name="Dunfield P.F."/>
            <person name="Dedysh S.N."/>
            <person name="Liesack W."/>
            <person name="Saw J.H."/>
            <person name="Alam M."/>
            <person name="Chen Y."/>
            <person name="Murrell J.C."/>
            <person name="Richardson P."/>
        </authorList>
    </citation>
    <scope>NUCLEOTIDE SEQUENCE [LARGE SCALE GENOMIC DNA]</scope>
    <source>
        <strain evidence="12">ATCC 9039 / DSM 1715 / NCIMB 8712</strain>
    </source>
</reference>
<keyword evidence="4 7" id="KW-0238">DNA-binding</keyword>
<dbReference type="InterPro" id="IPR036388">
    <property type="entry name" value="WH-like_DNA-bd_sf"/>
</dbReference>
<dbReference type="STRING" id="395963.Bind_3447"/>
<dbReference type="CDD" id="cd00383">
    <property type="entry name" value="trans_reg_C"/>
    <property type="match status" value="1"/>
</dbReference>
<organism evidence="11 12">
    <name type="scientific">Beijerinckia indica subsp. indica (strain ATCC 9039 / DSM 1715 / NCIMB 8712)</name>
    <dbReference type="NCBI Taxonomy" id="395963"/>
    <lineage>
        <taxon>Bacteria</taxon>
        <taxon>Pseudomonadati</taxon>
        <taxon>Pseudomonadota</taxon>
        <taxon>Alphaproteobacteria</taxon>
        <taxon>Hyphomicrobiales</taxon>
        <taxon>Beijerinckiaceae</taxon>
        <taxon>Beijerinckia</taxon>
    </lineage>
</organism>
<keyword evidence="3" id="KW-0805">Transcription regulation</keyword>
<dbReference type="GO" id="GO:0000156">
    <property type="term" value="F:phosphorelay response regulator activity"/>
    <property type="evidence" value="ECO:0007669"/>
    <property type="project" value="TreeGrafter"/>
</dbReference>
<evidence type="ECO:0000313" key="12">
    <source>
        <dbReference type="Proteomes" id="UP000001695"/>
    </source>
</evidence>
<dbReference type="RefSeq" id="WP_012386352.1">
    <property type="nucleotide sequence ID" value="NC_010581.1"/>
</dbReference>